<organism evidence="3 4">
    <name type="scientific">Sandaracinobacter neustonicus</name>
    <dbReference type="NCBI Taxonomy" id="1715348"/>
    <lineage>
        <taxon>Bacteria</taxon>
        <taxon>Pseudomonadati</taxon>
        <taxon>Pseudomonadota</taxon>
        <taxon>Alphaproteobacteria</taxon>
        <taxon>Sphingomonadales</taxon>
        <taxon>Sphingosinicellaceae</taxon>
        <taxon>Sandaracinobacter</taxon>
    </lineage>
</organism>
<keyword evidence="4" id="KW-1185">Reference proteome</keyword>
<sequence>MIESNAPMLEGIRILDCTGVVFGPYATQILADLGADVIKVEAPGIGDQFRWAGKHAKTPGMSPGFMGLNRGKRSIELDLKTDEDRAAMRQLVETADVFILNVRGKAAETLGLDYDSIRAVKPDIIYAHCLGFGEDGPYAGLQAYDDVIQAITGTTSLLSRVDGNPAARYLPSLIADKVAGLHAAYAVLAAIIHKLRTGEGQKIDVPMMESFAHFMLLEHLGGRTFDPPTAPICYSRQIDPDRQPFRTADGFVSIVPYTDESWPRLFEALGNPVFLEQPQLSTRAGRAQNLPALYREIARLTASLGSADVLARCEAARIPAMIARDMADVPDDPHLNAVGFFRRTEHPTEGGWLQLKPPVTFSGWETPGPTQPPLQGEHGAEIRREVGIG</sequence>
<evidence type="ECO:0000256" key="2">
    <source>
        <dbReference type="SAM" id="MobiDB-lite"/>
    </source>
</evidence>
<protein>
    <submittedName>
        <fullName evidence="3">CoA transferase</fullName>
    </submittedName>
</protein>
<dbReference type="InterPro" id="IPR050483">
    <property type="entry name" value="CoA-transferase_III_domain"/>
</dbReference>
<reference evidence="3 4" key="1">
    <citation type="submission" date="2019-06" db="EMBL/GenBank/DDBJ databases">
        <authorList>
            <person name="Lee I."/>
            <person name="Jang G.I."/>
            <person name="Hwang C.Y."/>
        </authorList>
    </citation>
    <scope>NUCLEOTIDE SEQUENCE [LARGE SCALE GENOMIC DNA]</scope>
    <source>
        <strain evidence="3 4">PAMC 28131</strain>
    </source>
</reference>
<evidence type="ECO:0000313" key="3">
    <source>
        <dbReference type="EMBL" id="TPE61793.1"/>
    </source>
</evidence>
<gene>
    <name evidence="3" type="ORF">FJQ54_07800</name>
</gene>
<evidence type="ECO:0000313" key="4">
    <source>
        <dbReference type="Proteomes" id="UP000319897"/>
    </source>
</evidence>
<feature type="region of interest" description="Disordered" evidence="2">
    <location>
        <begin position="368"/>
        <end position="389"/>
    </location>
</feature>
<dbReference type="SUPFAM" id="SSF89796">
    <property type="entry name" value="CoA-transferase family III (CaiB/BaiF)"/>
    <property type="match status" value="1"/>
</dbReference>
<dbReference type="AlphaFoldDB" id="A0A501XND4"/>
<dbReference type="Gene3D" id="3.40.50.10540">
    <property type="entry name" value="Crotonobetainyl-coa:carnitine coa-transferase, domain 1"/>
    <property type="match status" value="1"/>
</dbReference>
<dbReference type="PANTHER" id="PTHR48207:SF4">
    <property type="entry name" value="BLL6097 PROTEIN"/>
    <property type="match status" value="1"/>
</dbReference>
<dbReference type="InterPro" id="IPR003673">
    <property type="entry name" value="CoA-Trfase_fam_III"/>
</dbReference>
<feature type="compositionally biased region" description="Basic and acidic residues" evidence="2">
    <location>
        <begin position="378"/>
        <end position="389"/>
    </location>
</feature>
<evidence type="ECO:0000256" key="1">
    <source>
        <dbReference type="ARBA" id="ARBA00022679"/>
    </source>
</evidence>
<keyword evidence="1 3" id="KW-0808">Transferase</keyword>
<dbReference type="GO" id="GO:0008410">
    <property type="term" value="F:CoA-transferase activity"/>
    <property type="evidence" value="ECO:0007669"/>
    <property type="project" value="TreeGrafter"/>
</dbReference>
<dbReference type="Proteomes" id="UP000319897">
    <property type="component" value="Unassembled WGS sequence"/>
</dbReference>
<dbReference type="PANTHER" id="PTHR48207">
    <property type="entry name" value="SUCCINATE--HYDROXYMETHYLGLUTARATE COA-TRANSFERASE"/>
    <property type="match status" value="1"/>
</dbReference>
<proteinExistence type="predicted"/>
<dbReference type="InterPro" id="IPR044855">
    <property type="entry name" value="CoA-Trfase_III_dom3_sf"/>
</dbReference>
<dbReference type="EMBL" id="VFSU01000021">
    <property type="protein sequence ID" value="TPE61793.1"/>
    <property type="molecule type" value="Genomic_DNA"/>
</dbReference>
<dbReference type="Gene3D" id="3.30.1540.10">
    <property type="entry name" value="formyl-coa transferase, domain 3"/>
    <property type="match status" value="1"/>
</dbReference>
<comment type="caution">
    <text evidence="3">The sequence shown here is derived from an EMBL/GenBank/DDBJ whole genome shotgun (WGS) entry which is preliminary data.</text>
</comment>
<accession>A0A501XND4</accession>
<name>A0A501XND4_9SPHN</name>
<dbReference type="InterPro" id="IPR023606">
    <property type="entry name" value="CoA-Trfase_III_dom_1_sf"/>
</dbReference>
<dbReference type="OrthoDB" id="5720311at2"/>
<dbReference type="Pfam" id="PF02515">
    <property type="entry name" value="CoA_transf_3"/>
    <property type="match status" value="1"/>
</dbReference>
<dbReference type="RefSeq" id="WP_140927852.1">
    <property type="nucleotide sequence ID" value="NZ_VFSU01000021.1"/>
</dbReference>